<proteinExistence type="predicted"/>
<evidence type="ECO:0000313" key="2">
    <source>
        <dbReference type="EMBL" id="PLM61726.1"/>
    </source>
</evidence>
<evidence type="ECO:0000313" key="3">
    <source>
        <dbReference type="Proteomes" id="UP000234661"/>
    </source>
</evidence>
<dbReference type="InterPro" id="IPR046203">
    <property type="entry name" value="DUF6236"/>
</dbReference>
<dbReference type="Proteomes" id="UP000234661">
    <property type="component" value="Unassembled WGS sequence"/>
</dbReference>
<evidence type="ECO:0000256" key="1">
    <source>
        <dbReference type="SAM" id="Coils"/>
    </source>
</evidence>
<reference evidence="2 3" key="2">
    <citation type="submission" date="2018-01" db="EMBL/GenBank/DDBJ databases">
        <title>Genomic study of Klebsiella pneumoniae.</title>
        <authorList>
            <person name="Yang Y."/>
            <person name="Bicalho R."/>
        </authorList>
    </citation>
    <scope>NUCLEOTIDE SEQUENCE [LARGE SCALE GENOMIC DNA]</scope>
    <source>
        <strain evidence="2 3">A2</strain>
    </source>
</reference>
<protein>
    <submittedName>
        <fullName evidence="2">Uncharacterized protein</fullName>
    </submittedName>
</protein>
<feature type="coiled-coil region" evidence="1">
    <location>
        <begin position="170"/>
        <end position="204"/>
    </location>
</feature>
<keyword evidence="1" id="KW-0175">Coiled coil</keyword>
<reference evidence="2 3" key="1">
    <citation type="submission" date="2017-11" db="EMBL/GenBank/DDBJ databases">
        <authorList>
            <person name="Han C.G."/>
        </authorList>
    </citation>
    <scope>NUCLEOTIDE SEQUENCE [LARGE SCALE GENOMIC DNA]</scope>
    <source>
        <strain evidence="2 3">A2</strain>
    </source>
</reference>
<organism evidence="2 3">
    <name type="scientific">Klebsiella michiganensis</name>
    <dbReference type="NCBI Taxonomy" id="1134687"/>
    <lineage>
        <taxon>Bacteria</taxon>
        <taxon>Pseudomonadati</taxon>
        <taxon>Pseudomonadota</taxon>
        <taxon>Gammaproteobacteria</taxon>
        <taxon>Enterobacterales</taxon>
        <taxon>Enterobacteriaceae</taxon>
        <taxon>Klebsiella/Raoultella group</taxon>
        <taxon>Klebsiella</taxon>
    </lineage>
</organism>
<gene>
    <name evidence="2" type="ORF">CWM85_15570</name>
</gene>
<dbReference type="Pfam" id="PF19749">
    <property type="entry name" value="DUF6236"/>
    <property type="match status" value="1"/>
</dbReference>
<sequence>MVHLYITNLLVSVYGVIKRANMQNKIVLFPNGMISGDTLHSFGGLTAEDIARSVLYWDKIAILENNFINIEIFEKSLENSLFSAGIIERHVIQMPSVCDSVMPVLHKLYSDKAFELLNRKDSNYATYGMEGFLKENNTNVIQNSGEIVTLTNSLPLPDKITPMDEILGFREKRKGELRNLITHLNSLENRVASSENQSIELKKAINEIDIACATIIRLFNESKIKFTPSSIDYNFNMKEIFKVASMYYAGASTFLPQTAAQIIGAAAGVVSVFSVKDSIKLSRIDSSNPFNYVGYLSKEFKL</sequence>
<accession>A0A2J4ZF64</accession>
<dbReference type="EMBL" id="PIET01000444">
    <property type="protein sequence ID" value="PLM61726.1"/>
    <property type="molecule type" value="Genomic_DNA"/>
</dbReference>
<comment type="caution">
    <text evidence="2">The sequence shown here is derived from an EMBL/GenBank/DDBJ whole genome shotgun (WGS) entry which is preliminary data.</text>
</comment>
<name>A0A2J4ZF64_9ENTR</name>
<dbReference type="AlphaFoldDB" id="A0A2J4ZF64"/>